<comment type="pathway">
    <text evidence="2">Protein modification; protein ubiquitination.</text>
</comment>
<dbReference type="SUPFAM" id="SSF117281">
    <property type="entry name" value="Kelch motif"/>
    <property type="match status" value="1"/>
</dbReference>
<dbReference type="RefSeq" id="XP_032329323.1">
    <property type="nucleotide sequence ID" value="XM_032473432.1"/>
</dbReference>
<comment type="subunit">
    <text evidence="12">Component of the BCR(KLHL42) E3 ubiquitin ligase complex, at least composed of CUL3 and KLHL42. Interacts (via the BTB domain) with CUL3. Interacts (via the kelch domains) with KATNA1.</text>
</comment>
<dbReference type="CTD" id="57542"/>
<evidence type="ECO:0000256" key="9">
    <source>
        <dbReference type="ARBA" id="ARBA00023212"/>
    </source>
</evidence>
<keyword evidence="5" id="KW-0132">Cell division</keyword>
<dbReference type="InterPro" id="IPR044727">
    <property type="entry name" value="KLHL42_BACK"/>
</dbReference>
<evidence type="ECO:0000256" key="4">
    <source>
        <dbReference type="ARBA" id="ARBA00022490"/>
    </source>
</evidence>
<accession>A0A8B8SGG3</accession>
<dbReference type="Pfam" id="PF01344">
    <property type="entry name" value="Kelch_1"/>
    <property type="match status" value="3"/>
</dbReference>
<evidence type="ECO:0000313" key="19">
    <source>
        <dbReference type="RefSeq" id="XP_032329323.1"/>
    </source>
</evidence>
<evidence type="ECO:0000256" key="2">
    <source>
        <dbReference type="ARBA" id="ARBA00004906"/>
    </source>
</evidence>
<proteinExistence type="predicted"/>
<dbReference type="CDD" id="cd18478">
    <property type="entry name" value="BACK_KLHL42_KLHDC5"/>
    <property type="match status" value="1"/>
</dbReference>
<evidence type="ECO:0000256" key="8">
    <source>
        <dbReference type="ARBA" id="ARBA00022786"/>
    </source>
</evidence>
<reference evidence="19" key="1">
    <citation type="submission" date="2025-08" db="UniProtKB">
        <authorList>
            <consortium name="RefSeq"/>
        </authorList>
    </citation>
    <scope>IDENTIFICATION</scope>
    <source>
        <tissue evidence="19">Ear skin</tissue>
    </source>
</reference>
<dbReference type="CDD" id="cd18319">
    <property type="entry name" value="BTB_POZ_KLHL42"/>
    <property type="match status" value="1"/>
</dbReference>
<dbReference type="PANTHER" id="PTHR46375">
    <property type="entry name" value="KELCH REPEAT AND BTB DOMAIN-CONTAINING PROTEIN 13-RELATED"/>
    <property type="match status" value="1"/>
</dbReference>
<dbReference type="Proteomes" id="UP000694856">
    <property type="component" value="Chromosome 34"/>
</dbReference>
<evidence type="ECO:0000256" key="7">
    <source>
        <dbReference type="ARBA" id="ARBA00022776"/>
    </source>
</evidence>
<dbReference type="InterPro" id="IPR011705">
    <property type="entry name" value="BACK"/>
</dbReference>
<protein>
    <recommendedName>
        <fullName evidence="13">Kelch-like protein 42</fullName>
    </recommendedName>
    <alternativeName>
        <fullName evidence="14">Cullin-3-binding protein 9</fullName>
    </alternativeName>
    <alternativeName>
        <fullName evidence="15">Kelch domain-containing protein 5</fullName>
    </alternativeName>
</protein>
<dbReference type="InterPro" id="IPR006652">
    <property type="entry name" value="Kelch_1"/>
</dbReference>
<dbReference type="InterPro" id="IPR052392">
    <property type="entry name" value="Kelch-BTB_domain-containing"/>
</dbReference>
<evidence type="ECO:0000256" key="6">
    <source>
        <dbReference type="ARBA" id="ARBA00022737"/>
    </source>
</evidence>
<keyword evidence="8" id="KW-0833">Ubl conjugation pathway</keyword>
<keyword evidence="6" id="KW-0677">Repeat</keyword>
<dbReference type="AlphaFoldDB" id="A0A8B8SGG3"/>
<evidence type="ECO:0000256" key="5">
    <source>
        <dbReference type="ARBA" id="ARBA00022618"/>
    </source>
</evidence>
<feature type="region of interest" description="Disordered" evidence="16">
    <location>
        <begin position="1"/>
        <end position="87"/>
    </location>
</feature>
<dbReference type="KEGG" id="cfr:102508675"/>
<dbReference type="Gene3D" id="3.30.710.10">
    <property type="entry name" value="Potassium Channel Kv1.1, Chain A"/>
    <property type="match status" value="1"/>
</dbReference>
<dbReference type="InterPro" id="IPR015915">
    <property type="entry name" value="Kelch-typ_b-propeller"/>
</dbReference>
<sequence>MSSSASQPSGAPRALSPAEPGHLAGPPLPARWLLPDGHSGRSALGATYTSRDGPRASAPRDTMPDSSSWAIPDVMSSGLPGPRLISSPSKRKARFFCSPLRAAKAARKRRQPASSRILRAGSITADAAALGVAAPGLRGRPRGRAFLGPAARAPGLPALPAGLARGGGPAGGCATPGVRGGGPRGPGSPPRGPPGRPQRGARAPPGPFLARPEAGEAGPPRRRRTRGEAEPPPPGAGRRGCLGRRRRGREALGGRGWPCAAAASSRRPRPAPAPEPGERAGAGGERAEPAGAPAAPRPPAMSAEEMVQIRLEDRCYPVSKRKLIEQSDYFRALYRSGMREALSPEAGGPEVQQLRGLSAPGLRLVLDFINAGGAREGWLLGPRRGQGGGLEEEEDDMDEVSLLSELVEAASFLQVTSLLQLLLSQVRLSNCMELYRLAQVYGLPDLQEACLRFMAVHFHEVLCKPQFHLLGSSPQAPGDVNLKQSLREARMTGTPVLVALGDFLGGPLAPHPYQGEPPSMLRYEEMTERWFPLANNLPPDLVNVRGYGSAILDNYLFIVGGYRITSQEISAAHSYNPSTNEWLQVASMNQKRSNFKLVAVNSKLYAIGGQAVSNVECYNPEQDAWNFVAPLPNPLAEFSACECKGKIYVIGGYTTRDRNMSILQYCPSADLWTLFETCAVHIRKQQMVSVEETIYIVGGCLHELGPGRRGGQSEDTLAVQSYNTATRRWLCLKENTSKSGLNLTCALHNDGIYIMSRDVTLSTSLEHRVFLKYNIFSDSWEAFRRFPAFGHNLLVSSLYLPKKAET</sequence>
<dbReference type="GO" id="GO:0005819">
    <property type="term" value="C:spindle"/>
    <property type="evidence" value="ECO:0007669"/>
    <property type="project" value="UniProtKB-SubCell"/>
</dbReference>
<keyword evidence="10" id="KW-0131">Cell cycle</keyword>
<dbReference type="Pfam" id="PF07707">
    <property type="entry name" value="BACK"/>
    <property type="match status" value="1"/>
</dbReference>
<evidence type="ECO:0000259" key="17">
    <source>
        <dbReference type="PROSITE" id="PS50097"/>
    </source>
</evidence>
<comment type="subcellular location">
    <subcellularLocation>
        <location evidence="1">Cytoplasm</location>
        <location evidence="1">Cytoskeleton</location>
        <location evidence="1">Spindle</location>
    </subcellularLocation>
</comment>
<feature type="compositionally biased region" description="Low complexity" evidence="16">
    <location>
        <begin position="197"/>
        <end position="218"/>
    </location>
</feature>
<dbReference type="InterPro" id="IPR000210">
    <property type="entry name" value="BTB/POZ_dom"/>
</dbReference>
<keyword evidence="18" id="KW-1185">Reference proteome</keyword>
<keyword evidence="4" id="KW-0963">Cytoplasm</keyword>
<evidence type="ECO:0000256" key="12">
    <source>
        <dbReference type="ARBA" id="ARBA00063170"/>
    </source>
</evidence>
<dbReference type="GO" id="GO:0051301">
    <property type="term" value="P:cell division"/>
    <property type="evidence" value="ECO:0007669"/>
    <property type="project" value="UniProtKB-KW"/>
</dbReference>
<dbReference type="SUPFAM" id="SSF54695">
    <property type="entry name" value="POZ domain"/>
    <property type="match status" value="1"/>
</dbReference>
<dbReference type="Gene3D" id="2.120.10.80">
    <property type="entry name" value="Kelch-type beta propeller"/>
    <property type="match status" value="1"/>
</dbReference>
<dbReference type="PANTHER" id="PTHR46375:SF4">
    <property type="entry name" value="KELCH-LIKE FAMILY, MEMBER 42"/>
    <property type="match status" value="1"/>
</dbReference>
<evidence type="ECO:0000256" key="11">
    <source>
        <dbReference type="ARBA" id="ARBA00053826"/>
    </source>
</evidence>
<dbReference type="FunFam" id="3.30.710.10:FF:000079">
    <property type="entry name" value="Kelch-like family, member 42"/>
    <property type="match status" value="1"/>
</dbReference>
<keyword evidence="9" id="KW-0206">Cytoskeleton</keyword>
<evidence type="ECO:0000256" key="10">
    <source>
        <dbReference type="ARBA" id="ARBA00023306"/>
    </source>
</evidence>
<evidence type="ECO:0000256" key="3">
    <source>
        <dbReference type="ARBA" id="ARBA00022441"/>
    </source>
</evidence>
<dbReference type="SMART" id="SM00612">
    <property type="entry name" value="Kelch"/>
    <property type="match status" value="3"/>
</dbReference>
<comment type="function">
    <text evidence="11">Substrate-specific adapter of a BCR (BTB-CUL3-RBX1) E3 ubiquitin-protein ligase complex required for mitotic progression and cytokinesis. The BCR(KLHL42) E3 ubiquitin ligase complex mediates the ubiquitination and subsequent degradation of KATNA1. Involved in microtubule dynamics throughout mitosis.</text>
</comment>
<evidence type="ECO:0000313" key="18">
    <source>
        <dbReference type="Proteomes" id="UP000694856"/>
    </source>
</evidence>
<keyword evidence="3" id="KW-0880">Kelch repeat</keyword>
<organism evidence="18 19">
    <name type="scientific">Camelus ferus</name>
    <name type="common">Wild bactrian camel</name>
    <name type="synonym">Camelus bactrianus ferus</name>
    <dbReference type="NCBI Taxonomy" id="419612"/>
    <lineage>
        <taxon>Eukaryota</taxon>
        <taxon>Metazoa</taxon>
        <taxon>Chordata</taxon>
        <taxon>Craniata</taxon>
        <taxon>Vertebrata</taxon>
        <taxon>Euteleostomi</taxon>
        <taxon>Mammalia</taxon>
        <taxon>Eutheria</taxon>
        <taxon>Laurasiatheria</taxon>
        <taxon>Artiodactyla</taxon>
        <taxon>Tylopoda</taxon>
        <taxon>Camelidae</taxon>
        <taxon>Camelus</taxon>
    </lineage>
</organism>
<evidence type="ECO:0000256" key="1">
    <source>
        <dbReference type="ARBA" id="ARBA00004186"/>
    </source>
</evidence>
<evidence type="ECO:0000256" key="16">
    <source>
        <dbReference type="SAM" id="MobiDB-lite"/>
    </source>
</evidence>
<evidence type="ECO:0000256" key="15">
    <source>
        <dbReference type="ARBA" id="ARBA00080959"/>
    </source>
</evidence>
<dbReference type="GeneID" id="102508675"/>
<keyword evidence="7" id="KW-0498">Mitosis</keyword>
<dbReference type="PROSITE" id="PS50097">
    <property type="entry name" value="BTB"/>
    <property type="match status" value="1"/>
</dbReference>
<evidence type="ECO:0000256" key="14">
    <source>
        <dbReference type="ARBA" id="ARBA00075339"/>
    </source>
</evidence>
<dbReference type="InterPro" id="IPR011333">
    <property type="entry name" value="SKP1/BTB/POZ_sf"/>
</dbReference>
<name>A0A8B8SGG3_CAMFR</name>
<evidence type="ECO:0000256" key="13">
    <source>
        <dbReference type="ARBA" id="ARBA00069970"/>
    </source>
</evidence>
<dbReference type="FunFam" id="2.120.10.80:FF:000048">
    <property type="entry name" value="Kelch-like family, member 42"/>
    <property type="match status" value="1"/>
</dbReference>
<feature type="region of interest" description="Disordered" evidence="16">
    <location>
        <begin position="161"/>
        <end position="300"/>
    </location>
</feature>
<feature type="compositionally biased region" description="Pro residues" evidence="16">
    <location>
        <begin position="186"/>
        <end position="196"/>
    </location>
</feature>
<gene>
    <name evidence="19" type="primary">KLHL42</name>
</gene>
<feature type="domain" description="BTB" evidence="17">
    <location>
        <begin position="305"/>
        <end position="372"/>
    </location>
</feature>
<feature type="compositionally biased region" description="Low complexity" evidence="16">
    <location>
        <begin position="289"/>
        <end position="300"/>
    </location>
</feature>